<dbReference type="FunFam" id="3.30.160.60:FF:000773">
    <property type="entry name" value="Zinc finger protein 44"/>
    <property type="match status" value="1"/>
</dbReference>
<dbReference type="InterPro" id="IPR001909">
    <property type="entry name" value="KRAB"/>
</dbReference>
<dbReference type="SMART" id="SM00349">
    <property type="entry name" value="KRAB"/>
    <property type="match status" value="1"/>
</dbReference>
<dbReference type="CDD" id="cd07765">
    <property type="entry name" value="KRAB_A-box"/>
    <property type="match status" value="1"/>
</dbReference>
<feature type="domain" description="C2H2-type" evidence="14">
    <location>
        <begin position="462"/>
        <end position="489"/>
    </location>
</feature>
<evidence type="ECO:0000313" key="17">
    <source>
        <dbReference type="Proteomes" id="UP000007648"/>
    </source>
</evidence>
<dbReference type="InterPro" id="IPR036236">
    <property type="entry name" value="Znf_C2H2_sf"/>
</dbReference>
<dbReference type="PROSITE" id="PS00028">
    <property type="entry name" value="ZINC_FINGER_C2H2_1"/>
    <property type="match status" value="10"/>
</dbReference>
<comment type="subcellular location">
    <subcellularLocation>
        <location evidence="1">Nucleus</location>
    </subcellularLocation>
</comment>
<keyword evidence="4" id="KW-0597">Phosphoprotein</keyword>
<keyword evidence="7 13" id="KW-0863">Zinc-finger</keyword>
<evidence type="ECO:0000256" key="5">
    <source>
        <dbReference type="ARBA" id="ARBA00022723"/>
    </source>
</evidence>
<dbReference type="PROSITE" id="PS50805">
    <property type="entry name" value="KRAB"/>
    <property type="match status" value="1"/>
</dbReference>
<feature type="domain" description="C2H2-type" evidence="14">
    <location>
        <begin position="630"/>
        <end position="657"/>
    </location>
</feature>
<dbReference type="Gene3D" id="3.30.160.60">
    <property type="entry name" value="Classic Zinc Finger"/>
    <property type="match status" value="11"/>
</dbReference>
<dbReference type="InterPro" id="IPR036051">
    <property type="entry name" value="KRAB_dom_sf"/>
</dbReference>
<dbReference type="GeneTree" id="ENSGT00940000153582"/>
<reference evidence="16" key="2">
    <citation type="submission" date="2025-08" db="UniProtKB">
        <authorList>
            <consortium name="Ensembl"/>
        </authorList>
    </citation>
    <scope>IDENTIFICATION</scope>
</reference>
<feature type="domain" description="C2H2-type" evidence="14">
    <location>
        <begin position="406"/>
        <end position="433"/>
    </location>
</feature>
<dbReference type="Proteomes" id="UP000007648">
    <property type="component" value="Unassembled WGS sequence"/>
</dbReference>
<keyword evidence="12" id="KW-0539">Nucleus</keyword>
<dbReference type="InParanoid" id="G3W855"/>
<dbReference type="Pfam" id="PF00096">
    <property type="entry name" value="zf-C2H2"/>
    <property type="match status" value="10"/>
</dbReference>
<keyword evidence="11" id="KW-0804">Transcription</keyword>
<dbReference type="PANTHER" id="PTHR23235">
    <property type="entry name" value="KRUEPPEL-LIKE TRANSCRIPTION FACTOR"/>
    <property type="match status" value="1"/>
</dbReference>
<evidence type="ECO:0000256" key="11">
    <source>
        <dbReference type="ARBA" id="ARBA00023163"/>
    </source>
</evidence>
<evidence type="ECO:0000256" key="6">
    <source>
        <dbReference type="ARBA" id="ARBA00022737"/>
    </source>
</evidence>
<evidence type="ECO:0000256" key="2">
    <source>
        <dbReference type="ARBA" id="ARBA00006991"/>
    </source>
</evidence>
<dbReference type="FunFam" id="3.30.160.60:FF:002343">
    <property type="entry name" value="Zinc finger protein 33A"/>
    <property type="match status" value="1"/>
</dbReference>
<dbReference type="FunFam" id="3.30.160.60:FF:002134">
    <property type="entry name" value="Zinc finger protein 616"/>
    <property type="match status" value="1"/>
</dbReference>
<evidence type="ECO:0000256" key="9">
    <source>
        <dbReference type="ARBA" id="ARBA00023015"/>
    </source>
</evidence>
<comment type="similarity">
    <text evidence="2">Belongs to the krueppel C2H2-type zinc-finger protein family.</text>
</comment>
<dbReference type="AlphaFoldDB" id="G3W855"/>
<accession>G3W855</accession>
<evidence type="ECO:0000256" key="8">
    <source>
        <dbReference type="ARBA" id="ARBA00022833"/>
    </source>
</evidence>
<reference evidence="16 17" key="1">
    <citation type="journal article" date="2011" name="Proc. Natl. Acad. Sci. U.S.A.">
        <title>Genetic diversity and population structure of the endangered marsupial Sarcophilus harrisii (Tasmanian devil).</title>
        <authorList>
            <person name="Miller W."/>
            <person name="Hayes V.M."/>
            <person name="Ratan A."/>
            <person name="Petersen D.C."/>
            <person name="Wittekindt N.E."/>
            <person name="Miller J."/>
            <person name="Walenz B."/>
            <person name="Knight J."/>
            <person name="Qi J."/>
            <person name="Zhao F."/>
            <person name="Wang Q."/>
            <person name="Bedoya-Reina O.C."/>
            <person name="Katiyar N."/>
            <person name="Tomsho L.P."/>
            <person name="Kasson L.M."/>
            <person name="Hardie R.A."/>
            <person name="Woodbridge P."/>
            <person name="Tindall E.A."/>
            <person name="Bertelsen M.F."/>
            <person name="Dixon D."/>
            <person name="Pyecroft S."/>
            <person name="Helgen K.M."/>
            <person name="Lesk A.M."/>
            <person name="Pringle T.H."/>
            <person name="Patterson N."/>
            <person name="Zhang Y."/>
            <person name="Kreiss A."/>
            <person name="Woods G.M."/>
            <person name="Jones M.E."/>
            <person name="Schuster S.C."/>
        </authorList>
    </citation>
    <scope>NUCLEOTIDE SEQUENCE [LARGE SCALE GENOMIC DNA]</scope>
</reference>
<feature type="domain" description="KRAB" evidence="15">
    <location>
        <begin position="59"/>
        <end position="130"/>
    </location>
</feature>
<feature type="domain" description="C2H2-type" evidence="14">
    <location>
        <begin position="518"/>
        <end position="545"/>
    </location>
</feature>
<dbReference type="FunFam" id="3.30.160.60:FF:000023">
    <property type="entry name" value="zinc finger protein 37 homolog"/>
    <property type="match status" value="1"/>
</dbReference>
<dbReference type="eggNOG" id="KOG1721">
    <property type="taxonomic scope" value="Eukaryota"/>
</dbReference>
<dbReference type="SUPFAM" id="SSF109640">
    <property type="entry name" value="KRAB domain (Kruppel-associated box)"/>
    <property type="match status" value="1"/>
</dbReference>
<keyword evidence="5" id="KW-0479">Metal-binding</keyword>
<evidence type="ECO:0000259" key="15">
    <source>
        <dbReference type="PROSITE" id="PS50805"/>
    </source>
</evidence>
<keyword evidence="17" id="KW-1185">Reference proteome</keyword>
<proteinExistence type="inferred from homology"/>
<sequence>MGTESDASREREWGYYYRGQLGNWQLVQPTEDRGLTLERSMKPQAVTFGSQQIPSQESLTFKDVAVNFTQEEWCLLDPSQKALYRDVMVETSQHLLSLGLLVPRVDLISHLDRGEASWMFKQEDQKKSCLDGETTLQSKESSPKLSTSYDFNLKEYWHCDIKLEKRQHNSGSHSRHLKMIFRKTPGEERDVEYNKLKRNLTQGSTLSVQPRVPIEKIHYEYDESQRNFRQYSDLVQCKKFTSGNGQSKYSEYGDCFKEKIQYQKKNVGVKDFQSNHHEVAFSLIPNSISHLKSPPGESLLDETGFMHLLPLNLCQKAHIREKLHDCNQCVNSYFQRGDPIKTQKIHRPEKPCKCNKFEKAFPQAIISSQSIHSGEKPYKCNHCIKVFRKPSQLAVHQRIHTGEKPYKCNECGKDFRWRANLIIHERIHAGKKPYICNQCGNVFQKPCNLAEHLKIHTGEKPYKCNECGKAFIQRAKLIVHERIHTREKPYKCNHCGKAFRQSSHLAVHQMIHTGEKPYTCNECGKAFRQSSSLMAHHRIHSGEKPYTCNECGKSFRQRSSLMAHHRIHSGEKPFKCNECEKAFSQKSSLMAHYRIHSGENPYSCNECGKSFSWSANLVAHQRIHTGEKPYKCHECGKTFTRKSFLTVHERIHTGLKSCKSL</sequence>
<dbReference type="GO" id="GO:0008270">
    <property type="term" value="F:zinc ion binding"/>
    <property type="evidence" value="ECO:0007669"/>
    <property type="project" value="UniProtKB-KW"/>
</dbReference>
<dbReference type="FunFam" id="3.30.160.60:FF:002254">
    <property type="entry name" value="Zinc finger protein 540"/>
    <property type="match status" value="1"/>
</dbReference>
<dbReference type="Pfam" id="PF01352">
    <property type="entry name" value="KRAB"/>
    <property type="match status" value="1"/>
</dbReference>
<feature type="domain" description="C2H2-type" evidence="14">
    <location>
        <begin position="546"/>
        <end position="573"/>
    </location>
</feature>
<dbReference type="SMART" id="SM00355">
    <property type="entry name" value="ZnF_C2H2"/>
    <property type="match status" value="10"/>
</dbReference>
<gene>
    <name evidence="16" type="primary">LOC100931221</name>
</gene>
<dbReference type="FunFam" id="3.30.160.60:FF:001498">
    <property type="entry name" value="Zinc finger protein 404"/>
    <property type="match status" value="1"/>
</dbReference>
<evidence type="ECO:0000256" key="1">
    <source>
        <dbReference type="ARBA" id="ARBA00004123"/>
    </source>
</evidence>
<dbReference type="InterPro" id="IPR013087">
    <property type="entry name" value="Znf_C2H2_type"/>
</dbReference>
<dbReference type="Gene3D" id="6.10.140.140">
    <property type="match status" value="1"/>
</dbReference>
<dbReference type="Ensembl" id="ENSSHAT00000011706.2">
    <property type="protein sequence ID" value="ENSSHAP00000011610.2"/>
    <property type="gene ID" value="ENSSHAG00000009976.2"/>
</dbReference>
<keyword evidence="10" id="KW-0238">DNA-binding</keyword>
<dbReference type="HOGENOM" id="CLU_002678_44_5_1"/>
<name>G3W855_SARHA</name>
<evidence type="ECO:0000256" key="12">
    <source>
        <dbReference type="ARBA" id="ARBA00023242"/>
    </source>
</evidence>
<evidence type="ECO:0000256" key="4">
    <source>
        <dbReference type="ARBA" id="ARBA00022553"/>
    </source>
</evidence>
<dbReference type="GO" id="GO:0000978">
    <property type="term" value="F:RNA polymerase II cis-regulatory region sequence-specific DNA binding"/>
    <property type="evidence" value="ECO:0007669"/>
    <property type="project" value="TreeGrafter"/>
</dbReference>
<feature type="domain" description="C2H2-type" evidence="14">
    <location>
        <begin position="324"/>
        <end position="351"/>
    </location>
</feature>
<reference evidence="16" key="3">
    <citation type="submission" date="2025-09" db="UniProtKB">
        <authorList>
            <consortium name="Ensembl"/>
        </authorList>
    </citation>
    <scope>IDENTIFICATION</scope>
</reference>
<keyword evidence="9" id="KW-0805">Transcription regulation</keyword>
<dbReference type="GO" id="GO:0000981">
    <property type="term" value="F:DNA-binding transcription factor activity, RNA polymerase II-specific"/>
    <property type="evidence" value="ECO:0007669"/>
    <property type="project" value="TreeGrafter"/>
</dbReference>
<dbReference type="PANTHER" id="PTHR23235:SF178">
    <property type="entry name" value="C2H2-TYPE DOMAIN-CONTAINING PROTEIN-RELATED"/>
    <property type="match status" value="1"/>
</dbReference>
<evidence type="ECO:0000256" key="7">
    <source>
        <dbReference type="ARBA" id="ARBA00022771"/>
    </source>
</evidence>
<feature type="domain" description="C2H2-type" evidence="14">
    <location>
        <begin position="378"/>
        <end position="405"/>
    </location>
</feature>
<dbReference type="GO" id="GO:0000122">
    <property type="term" value="P:negative regulation of transcription by RNA polymerase II"/>
    <property type="evidence" value="ECO:0007669"/>
    <property type="project" value="UniProtKB-ARBA"/>
</dbReference>
<dbReference type="PROSITE" id="PS50157">
    <property type="entry name" value="ZINC_FINGER_C2H2_2"/>
    <property type="match status" value="11"/>
</dbReference>
<evidence type="ECO:0000259" key="14">
    <source>
        <dbReference type="PROSITE" id="PS50157"/>
    </source>
</evidence>
<dbReference type="FunFam" id="3.30.160.60:FF:000229">
    <property type="entry name" value="Zinc finger protein 90 homolog"/>
    <property type="match status" value="2"/>
</dbReference>
<protein>
    <submittedName>
        <fullName evidence="16">Uncharacterized protein</fullName>
    </submittedName>
</protein>
<feature type="domain" description="C2H2-type" evidence="14">
    <location>
        <begin position="602"/>
        <end position="629"/>
    </location>
</feature>
<evidence type="ECO:0000256" key="10">
    <source>
        <dbReference type="ARBA" id="ARBA00023125"/>
    </source>
</evidence>
<keyword evidence="6" id="KW-0677">Repeat</keyword>
<feature type="domain" description="C2H2-type" evidence="14">
    <location>
        <begin position="434"/>
        <end position="461"/>
    </location>
</feature>
<dbReference type="FunFam" id="3.30.160.60:FF:000459">
    <property type="entry name" value="Zinc finger with KRAB and SCAN domains 1"/>
    <property type="match status" value="1"/>
</dbReference>
<feature type="domain" description="C2H2-type" evidence="14">
    <location>
        <begin position="490"/>
        <end position="517"/>
    </location>
</feature>
<evidence type="ECO:0000313" key="16">
    <source>
        <dbReference type="Ensembl" id="ENSSHAP00000011610.2"/>
    </source>
</evidence>
<organism evidence="16 17">
    <name type="scientific">Sarcophilus harrisii</name>
    <name type="common">Tasmanian devil</name>
    <name type="synonym">Sarcophilus laniarius</name>
    <dbReference type="NCBI Taxonomy" id="9305"/>
    <lineage>
        <taxon>Eukaryota</taxon>
        <taxon>Metazoa</taxon>
        <taxon>Chordata</taxon>
        <taxon>Craniata</taxon>
        <taxon>Vertebrata</taxon>
        <taxon>Euteleostomi</taxon>
        <taxon>Mammalia</taxon>
        <taxon>Metatheria</taxon>
        <taxon>Dasyuromorphia</taxon>
        <taxon>Dasyuridae</taxon>
        <taxon>Sarcophilus</taxon>
    </lineage>
</organism>
<dbReference type="GO" id="GO:0005634">
    <property type="term" value="C:nucleus"/>
    <property type="evidence" value="ECO:0007669"/>
    <property type="project" value="UniProtKB-SubCell"/>
</dbReference>
<keyword evidence="8" id="KW-0862">Zinc</keyword>
<evidence type="ECO:0000256" key="13">
    <source>
        <dbReference type="PROSITE-ProRule" id="PRU00042"/>
    </source>
</evidence>
<feature type="domain" description="C2H2-type" evidence="14">
    <location>
        <begin position="574"/>
        <end position="601"/>
    </location>
</feature>
<dbReference type="FunFam" id="3.30.160.60:FF:002004">
    <property type="entry name" value="Zinc finger protein 473"/>
    <property type="match status" value="1"/>
</dbReference>
<dbReference type="SUPFAM" id="SSF57667">
    <property type="entry name" value="beta-beta-alpha zinc fingers"/>
    <property type="match status" value="6"/>
</dbReference>
<keyword evidence="3" id="KW-0678">Repressor</keyword>
<evidence type="ECO:0000256" key="3">
    <source>
        <dbReference type="ARBA" id="ARBA00022491"/>
    </source>
</evidence>